<protein>
    <submittedName>
        <fullName evidence="1">Unnamed protein product</fullName>
    </submittedName>
</protein>
<accession>A0A9W6WP43</accession>
<dbReference type="PANTHER" id="PTHR46586:SF3">
    <property type="entry name" value="ANKYRIN REPEAT-CONTAINING PROTEIN"/>
    <property type="match status" value="1"/>
</dbReference>
<reference evidence="1" key="1">
    <citation type="submission" date="2023-04" db="EMBL/GenBank/DDBJ databases">
        <title>Phytophthora lilii NBRC 32176.</title>
        <authorList>
            <person name="Ichikawa N."/>
            <person name="Sato H."/>
            <person name="Tonouchi N."/>
        </authorList>
    </citation>
    <scope>NUCLEOTIDE SEQUENCE</scope>
    <source>
        <strain evidence="1">NBRC 32176</strain>
    </source>
</reference>
<proteinExistence type="predicted"/>
<sequence length="281" mass="31849">MLRLTHRLITKDESESAASYRMSQEYRDFMFRKLVSNAANLGNWDTLKFLSSSTYFQWCRFRPCTVRDIAYAGRLDILKWLAAYRSDVVLTSLDVTKAIKGGHFDVAKELVATVAMRPEGSVEIWMEAAAAMGGFDLLKWFCSQYEGSIPESALLHAVSNGHLTIVKWIIDQNCIDVQSELFRFWLGNAVSHGHLDTVKWIIRRYPTKCGFTVNTHWGAIEQGTVETMKLLWTANPEPYSPRMIEVAAARGDLDIVKWLCEHKTNKPLGNLIDAAAEGRLP</sequence>
<gene>
    <name evidence="1" type="ORF">Plil01_000272900</name>
</gene>
<evidence type="ECO:0000313" key="1">
    <source>
        <dbReference type="EMBL" id="GMF12073.1"/>
    </source>
</evidence>
<organism evidence="1 2">
    <name type="scientific">Phytophthora lilii</name>
    <dbReference type="NCBI Taxonomy" id="2077276"/>
    <lineage>
        <taxon>Eukaryota</taxon>
        <taxon>Sar</taxon>
        <taxon>Stramenopiles</taxon>
        <taxon>Oomycota</taxon>
        <taxon>Peronosporomycetes</taxon>
        <taxon>Peronosporales</taxon>
        <taxon>Peronosporaceae</taxon>
        <taxon>Phytophthora</taxon>
    </lineage>
</organism>
<name>A0A9W6WP43_9STRA</name>
<evidence type="ECO:0000313" key="2">
    <source>
        <dbReference type="Proteomes" id="UP001165083"/>
    </source>
</evidence>
<dbReference type="InterPro" id="IPR052050">
    <property type="entry name" value="SecEffector_AnkRepeat"/>
</dbReference>
<dbReference type="OrthoDB" id="10266500at2759"/>
<dbReference type="AlphaFoldDB" id="A0A9W6WP43"/>
<keyword evidence="2" id="KW-1185">Reference proteome</keyword>
<dbReference type="Pfam" id="PF12796">
    <property type="entry name" value="Ank_2"/>
    <property type="match status" value="1"/>
</dbReference>
<dbReference type="SUPFAM" id="SSF48403">
    <property type="entry name" value="Ankyrin repeat"/>
    <property type="match status" value="1"/>
</dbReference>
<dbReference type="EMBL" id="BSXW01000102">
    <property type="protein sequence ID" value="GMF12073.1"/>
    <property type="molecule type" value="Genomic_DNA"/>
</dbReference>
<dbReference type="PANTHER" id="PTHR46586">
    <property type="entry name" value="ANKYRIN REPEAT-CONTAINING PROTEIN"/>
    <property type="match status" value="1"/>
</dbReference>
<dbReference type="Proteomes" id="UP001165083">
    <property type="component" value="Unassembled WGS sequence"/>
</dbReference>
<comment type="caution">
    <text evidence="1">The sequence shown here is derived from an EMBL/GenBank/DDBJ whole genome shotgun (WGS) entry which is preliminary data.</text>
</comment>
<dbReference type="Gene3D" id="1.25.40.20">
    <property type="entry name" value="Ankyrin repeat-containing domain"/>
    <property type="match status" value="1"/>
</dbReference>
<dbReference type="InterPro" id="IPR036770">
    <property type="entry name" value="Ankyrin_rpt-contain_sf"/>
</dbReference>
<dbReference type="InterPro" id="IPR002110">
    <property type="entry name" value="Ankyrin_rpt"/>
</dbReference>